<feature type="domain" description="Major facilitator superfamily (MFS) profile" evidence="8">
    <location>
        <begin position="9"/>
        <end position="381"/>
    </location>
</feature>
<evidence type="ECO:0000256" key="4">
    <source>
        <dbReference type="ARBA" id="ARBA00022692"/>
    </source>
</evidence>
<evidence type="ECO:0000256" key="1">
    <source>
        <dbReference type="ARBA" id="ARBA00004651"/>
    </source>
</evidence>
<feature type="transmembrane region" description="Helical" evidence="7">
    <location>
        <begin position="359"/>
        <end position="377"/>
    </location>
</feature>
<dbReference type="PANTHER" id="PTHR43124:SF3">
    <property type="entry name" value="CHLORAMPHENICOL EFFLUX PUMP RV0191"/>
    <property type="match status" value="1"/>
</dbReference>
<feature type="transmembrane region" description="Helical" evidence="7">
    <location>
        <begin position="107"/>
        <end position="125"/>
    </location>
</feature>
<reference evidence="10" key="1">
    <citation type="journal article" date="2019" name="Int. J. Syst. Evol. Microbiol.">
        <title>The Global Catalogue of Microorganisms (GCM) 10K type strain sequencing project: providing services to taxonomists for standard genome sequencing and annotation.</title>
        <authorList>
            <consortium name="The Broad Institute Genomics Platform"/>
            <consortium name="The Broad Institute Genome Sequencing Center for Infectious Disease"/>
            <person name="Wu L."/>
            <person name="Ma J."/>
        </authorList>
    </citation>
    <scope>NUCLEOTIDE SEQUENCE [LARGE SCALE GENOMIC DNA]</scope>
    <source>
        <strain evidence="10">IBRC-M 10987</strain>
    </source>
</reference>
<keyword evidence="10" id="KW-1185">Reference proteome</keyword>
<feature type="transmembrane region" description="Helical" evidence="7">
    <location>
        <begin position="331"/>
        <end position="353"/>
    </location>
</feature>
<dbReference type="PANTHER" id="PTHR43124">
    <property type="entry name" value="PURINE EFFLUX PUMP PBUE"/>
    <property type="match status" value="1"/>
</dbReference>
<evidence type="ECO:0000256" key="6">
    <source>
        <dbReference type="ARBA" id="ARBA00023136"/>
    </source>
</evidence>
<evidence type="ECO:0000259" key="8">
    <source>
        <dbReference type="PROSITE" id="PS50850"/>
    </source>
</evidence>
<comment type="caution">
    <text evidence="9">The sequence shown here is derived from an EMBL/GenBank/DDBJ whole genome shotgun (WGS) entry which is preliminary data.</text>
</comment>
<feature type="transmembrane region" description="Helical" evidence="7">
    <location>
        <begin position="76"/>
        <end position="101"/>
    </location>
</feature>
<dbReference type="Proteomes" id="UP001595715">
    <property type="component" value="Unassembled WGS sequence"/>
</dbReference>
<evidence type="ECO:0000256" key="5">
    <source>
        <dbReference type="ARBA" id="ARBA00022989"/>
    </source>
</evidence>
<keyword evidence="2" id="KW-0813">Transport</keyword>
<dbReference type="InterPro" id="IPR020846">
    <property type="entry name" value="MFS_dom"/>
</dbReference>
<dbReference type="EMBL" id="JBHSAM010000017">
    <property type="protein sequence ID" value="MFC4099417.1"/>
    <property type="molecule type" value="Genomic_DNA"/>
</dbReference>
<proteinExistence type="predicted"/>
<dbReference type="Pfam" id="PF07690">
    <property type="entry name" value="MFS_1"/>
    <property type="match status" value="1"/>
</dbReference>
<evidence type="ECO:0000256" key="3">
    <source>
        <dbReference type="ARBA" id="ARBA00022475"/>
    </source>
</evidence>
<evidence type="ECO:0000256" key="2">
    <source>
        <dbReference type="ARBA" id="ARBA00022448"/>
    </source>
</evidence>
<organism evidence="9 10">
    <name type="scientific">Paenibacillus xanthanilyticus</name>
    <dbReference type="NCBI Taxonomy" id="1783531"/>
    <lineage>
        <taxon>Bacteria</taxon>
        <taxon>Bacillati</taxon>
        <taxon>Bacillota</taxon>
        <taxon>Bacilli</taxon>
        <taxon>Bacillales</taxon>
        <taxon>Paenibacillaceae</taxon>
        <taxon>Paenibacillus</taxon>
    </lineage>
</organism>
<dbReference type="PROSITE" id="PS50850">
    <property type="entry name" value="MFS"/>
    <property type="match status" value="1"/>
</dbReference>
<name>A0ABV8JYY3_9BACL</name>
<dbReference type="Gene3D" id="1.20.1250.20">
    <property type="entry name" value="MFS general substrate transporter like domains"/>
    <property type="match status" value="2"/>
</dbReference>
<feature type="transmembrane region" description="Helical" evidence="7">
    <location>
        <begin position="271"/>
        <end position="290"/>
    </location>
</feature>
<accession>A0ABV8JYY3</accession>
<keyword evidence="4 7" id="KW-0812">Transmembrane</keyword>
<evidence type="ECO:0000313" key="10">
    <source>
        <dbReference type="Proteomes" id="UP001595715"/>
    </source>
</evidence>
<dbReference type="SUPFAM" id="SSF103473">
    <property type="entry name" value="MFS general substrate transporter"/>
    <property type="match status" value="1"/>
</dbReference>
<feature type="transmembrane region" description="Helical" evidence="7">
    <location>
        <begin position="137"/>
        <end position="156"/>
    </location>
</feature>
<dbReference type="InterPro" id="IPR050189">
    <property type="entry name" value="MFS_Efflux_Transporters"/>
</dbReference>
<evidence type="ECO:0000313" key="9">
    <source>
        <dbReference type="EMBL" id="MFC4099417.1"/>
    </source>
</evidence>
<keyword evidence="6 7" id="KW-0472">Membrane</keyword>
<feature type="transmembrane region" description="Helical" evidence="7">
    <location>
        <begin position="42"/>
        <end position="67"/>
    </location>
</feature>
<keyword evidence="5 7" id="KW-1133">Transmembrane helix</keyword>
<feature type="transmembrane region" description="Helical" evidence="7">
    <location>
        <begin position="239"/>
        <end position="259"/>
    </location>
</feature>
<dbReference type="InterPro" id="IPR036259">
    <property type="entry name" value="MFS_trans_sf"/>
</dbReference>
<dbReference type="RefSeq" id="WP_377718103.1">
    <property type="nucleotide sequence ID" value="NZ_JBHSAM010000017.1"/>
</dbReference>
<dbReference type="InterPro" id="IPR011701">
    <property type="entry name" value="MFS"/>
</dbReference>
<feature type="transmembrane region" description="Helical" evidence="7">
    <location>
        <begin position="204"/>
        <end position="227"/>
    </location>
</feature>
<protein>
    <submittedName>
        <fullName evidence="9">MFS transporter</fullName>
    </submittedName>
</protein>
<feature type="transmembrane region" description="Helical" evidence="7">
    <location>
        <begin position="162"/>
        <end position="183"/>
    </location>
</feature>
<feature type="transmembrane region" description="Helical" evidence="7">
    <location>
        <begin position="296"/>
        <end position="319"/>
    </location>
</feature>
<gene>
    <name evidence="9" type="ORF">ACFOZ8_07060</name>
</gene>
<dbReference type="CDD" id="cd17324">
    <property type="entry name" value="MFS_NepI_like"/>
    <property type="match status" value="1"/>
</dbReference>
<keyword evidence="3" id="KW-1003">Cell membrane</keyword>
<sequence>MRVKPNSVRLIILSLGVFSILNTEMGVIGILPLIAEHYQVNIAQAGLVVSLFALAIAVSGPVMPLLFSRMNRRTTLLLVLAVFIAGNVVSAVTTSFTLLLAARVIPALFHPVYVSLAFTVAASSVGKEDAPKAVSSIFIGVSAGMVLGVPITSLIANTASLSMAMLFFAAVNAVVLVATLFFIPSMPVADKLSYGAQLTVLKRSVTWLSIAAVILMNGAVFGVYSYLSEYMETVTNMSWDAISFLLFVYGTANIIGNIAAGKLLTKHAFKLVASFPYALVAVYVAMLGVGHLGVPMFVVLLLWGIVAGIGGNINQYWITSAAPEAPEFANGLFLTAANLGTTVGTAVCGLFITGIGTPYVVFGGMLLALLSVVAIILRRPYHQGQIASL</sequence>
<comment type="subcellular location">
    <subcellularLocation>
        <location evidence="1">Cell membrane</location>
        <topology evidence="1">Multi-pass membrane protein</topology>
    </subcellularLocation>
</comment>
<evidence type="ECO:0000256" key="7">
    <source>
        <dbReference type="SAM" id="Phobius"/>
    </source>
</evidence>